<dbReference type="Proteomes" id="UP000030742">
    <property type="component" value="Unassembled WGS sequence"/>
</dbReference>
<reference evidence="1 3" key="1">
    <citation type="journal article" date="2013" name="Genome Biol.">
        <title>Draft genome of the mountain pine beetle, Dendroctonus ponderosae Hopkins, a major forest pest.</title>
        <authorList>
            <person name="Keeling C.I."/>
            <person name="Yuen M.M."/>
            <person name="Liao N.Y."/>
            <person name="Docking T.R."/>
            <person name="Chan S.K."/>
            <person name="Taylor G.A."/>
            <person name="Palmquist D.L."/>
            <person name="Jackman S.D."/>
            <person name="Nguyen A."/>
            <person name="Li M."/>
            <person name="Henderson H."/>
            <person name="Janes J.K."/>
            <person name="Zhao Y."/>
            <person name="Pandoh P."/>
            <person name="Moore R."/>
            <person name="Sperling F.A."/>
            <person name="Huber D.P."/>
            <person name="Birol I."/>
            <person name="Jones S.J."/>
            <person name="Bohlmann J."/>
        </authorList>
    </citation>
    <scope>NUCLEOTIDE SEQUENCE</scope>
</reference>
<organism evidence="1">
    <name type="scientific">Dendroctonus ponderosae</name>
    <name type="common">Mountain pine beetle</name>
    <dbReference type="NCBI Taxonomy" id="77166"/>
    <lineage>
        <taxon>Eukaryota</taxon>
        <taxon>Metazoa</taxon>
        <taxon>Ecdysozoa</taxon>
        <taxon>Arthropoda</taxon>
        <taxon>Hexapoda</taxon>
        <taxon>Insecta</taxon>
        <taxon>Pterygota</taxon>
        <taxon>Neoptera</taxon>
        <taxon>Endopterygota</taxon>
        <taxon>Coleoptera</taxon>
        <taxon>Polyphaga</taxon>
        <taxon>Cucujiformia</taxon>
        <taxon>Curculionidae</taxon>
        <taxon>Scolytinae</taxon>
        <taxon>Dendroctonus</taxon>
    </lineage>
</organism>
<proteinExistence type="predicted"/>
<dbReference type="EMBL" id="KB740997">
    <property type="protein sequence ID" value="ENN75862.1"/>
    <property type="molecule type" value="Genomic_DNA"/>
</dbReference>
<dbReference type="HOGENOM" id="CLU_2742656_0_0_1"/>
<evidence type="ECO:0000313" key="1">
    <source>
        <dbReference type="EMBL" id="ENN75862.1"/>
    </source>
</evidence>
<gene>
    <name evidence="2" type="ORF">D910_06214</name>
    <name evidence="1" type="ORF">YQE_07591</name>
</gene>
<evidence type="ECO:0000313" key="2">
    <source>
        <dbReference type="EMBL" id="ERL88832.1"/>
    </source>
</evidence>
<sequence length="71" mass="7579">MSSTTNHVTLLPPLTKGAQIFATNLATSHHLIGNCRQFQVPTITRATESNEGHIIALIPHGTPASAIYTKS</sequence>
<dbReference type="AlphaFoldDB" id="N6UB51"/>
<accession>N6UB51</accession>
<name>N6UB51_DENPD</name>
<evidence type="ECO:0000313" key="3">
    <source>
        <dbReference type="Proteomes" id="UP000030742"/>
    </source>
</evidence>
<feature type="non-terminal residue" evidence="1">
    <location>
        <position position="1"/>
    </location>
</feature>
<dbReference type="EMBL" id="KB632100">
    <property type="protein sequence ID" value="ERL88832.1"/>
    <property type="molecule type" value="Genomic_DNA"/>
</dbReference>
<protein>
    <submittedName>
        <fullName evidence="1">Uncharacterized protein</fullName>
    </submittedName>
</protein>